<gene>
    <name evidence="1" type="ORF">MTR67_034528</name>
</gene>
<organism evidence="1 2">
    <name type="scientific">Solanum verrucosum</name>
    <dbReference type="NCBI Taxonomy" id="315347"/>
    <lineage>
        <taxon>Eukaryota</taxon>
        <taxon>Viridiplantae</taxon>
        <taxon>Streptophyta</taxon>
        <taxon>Embryophyta</taxon>
        <taxon>Tracheophyta</taxon>
        <taxon>Spermatophyta</taxon>
        <taxon>Magnoliopsida</taxon>
        <taxon>eudicotyledons</taxon>
        <taxon>Gunneridae</taxon>
        <taxon>Pentapetalae</taxon>
        <taxon>asterids</taxon>
        <taxon>lamiids</taxon>
        <taxon>Solanales</taxon>
        <taxon>Solanaceae</taxon>
        <taxon>Solanoideae</taxon>
        <taxon>Solaneae</taxon>
        <taxon>Solanum</taxon>
    </lineage>
</organism>
<evidence type="ECO:0000313" key="2">
    <source>
        <dbReference type="Proteomes" id="UP001234989"/>
    </source>
</evidence>
<protein>
    <submittedName>
        <fullName evidence="1">Uncharacterized protein</fullName>
    </submittedName>
</protein>
<sequence length="19" mass="2150">MLSMITCICIIKRSRPNGI</sequence>
<accession>A0AAF0U8F5</accession>
<evidence type="ECO:0000313" key="1">
    <source>
        <dbReference type="EMBL" id="WMV41143.1"/>
    </source>
</evidence>
<keyword evidence="2" id="KW-1185">Reference proteome</keyword>
<dbReference type="AlphaFoldDB" id="A0AAF0U8F5"/>
<proteinExistence type="predicted"/>
<dbReference type="Proteomes" id="UP001234989">
    <property type="component" value="Chromosome 8"/>
</dbReference>
<reference evidence="1" key="1">
    <citation type="submission" date="2023-08" db="EMBL/GenBank/DDBJ databases">
        <title>A de novo genome assembly of Solanum verrucosum Schlechtendal, a Mexican diploid species geographically isolated from the other diploid A-genome species in potato relatives.</title>
        <authorList>
            <person name="Hosaka K."/>
        </authorList>
    </citation>
    <scope>NUCLEOTIDE SEQUENCE</scope>
    <source>
        <tissue evidence="1">Young leaves</tissue>
    </source>
</reference>
<name>A0AAF0U8F5_SOLVR</name>
<dbReference type="EMBL" id="CP133619">
    <property type="protein sequence ID" value="WMV41143.1"/>
    <property type="molecule type" value="Genomic_DNA"/>
</dbReference>